<dbReference type="EMBL" id="SNRY01005598">
    <property type="protein sequence ID" value="KAA6314555.1"/>
    <property type="molecule type" value="Genomic_DNA"/>
</dbReference>
<gene>
    <name evidence="6" type="ORF">EZS27_034845</name>
</gene>
<dbReference type="GO" id="GO:0016787">
    <property type="term" value="F:hydrolase activity"/>
    <property type="evidence" value="ECO:0007669"/>
    <property type="project" value="UniProtKB-KW"/>
</dbReference>
<keyword evidence="2" id="KW-0479">Metal-binding</keyword>
<dbReference type="InterPro" id="IPR001279">
    <property type="entry name" value="Metallo-B-lactamas"/>
</dbReference>
<dbReference type="InterPro" id="IPR036866">
    <property type="entry name" value="RibonucZ/Hydroxyglut_hydro"/>
</dbReference>
<accession>A0A5J4PYE1</accession>
<dbReference type="SMART" id="SM00849">
    <property type="entry name" value="Lactamase_B"/>
    <property type="match status" value="1"/>
</dbReference>
<dbReference type="Gene3D" id="3.60.15.10">
    <property type="entry name" value="Ribonuclease Z/Hydroxyacylglutathione hydrolase-like"/>
    <property type="match status" value="1"/>
</dbReference>
<dbReference type="PANTHER" id="PTHR46233:SF3">
    <property type="entry name" value="HYDROXYACYLGLUTATHIONE HYDROLASE GLOC"/>
    <property type="match status" value="1"/>
</dbReference>
<dbReference type="PANTHER" id="PTHR46233">
    <property type="entry name" value="HYDROXYACYLGLUTATHIONE HYDROLASE GLOC"/>
    <property type="match status" value="1"/>
</dbReference>
<feature type="domain" description="Metallo-beta-lactamase" evidence="5">
    <location>
        <begin position="24"/>
        <end position="207"/>
    </location>
</feature>
<dbReference type="Pfam" id="PF00753">
    <property type="entry name" value="Lactamase_B"/>
    <property type="match status" value="1"/>
</dbReference>
<evidence type="ECO:0000259" key="5">
    <source>
        <dbReference type="SMART" id="SM00849"/>
    </source>
</evidence>
<organism evidence="6">
    <name type="scientific">termite gut metagenome</name>
    <dbReference type="NCBI Taxonomy" id="433724"/>
    <lineage>
        <taxon>unclassified sequences</taxon>
        <taxon>metagenomes</taxon>
        <taxon>organismal metagenomes</taxon>
    </lineage>
</organism>
<proteinExistence type="predicted"/>
<dbReference type="SUPFAM" id="SSF56281">
    <property type="entry name" value="Metallo-hydrolase/oxidoreductase"/>
    <property type="match status" value="1"/>
</dbReference>
<evidence type="ECO:0000256" key="2">
    <source>
        <dbReference type="ARBA" id="ARBA00022723"/>
    </source>
</evidence>
<dbReference type="GO" id="GO:0046872">
    <property type="term" value="F:metal ion binding"/>
    <property type="evidence" value="ECO:0007669"/>
    <property type="project" value="UniProtKB-KW"/>
</dbReference>
<evidence type="ECO:0000256" key="3">
    <source>
        <dbReference type="ARBA" id="ARBA00022801"/>
    </source>
</evidence>
<dbReference type="AlphaFoldDB" id="A0A5J4PYE1"/>
<dbReference type="EC" id="3.-.-.-" evidence="6"/>
<keyword evidence="4" id="KW-0862">Zinc</keyword>
<evidence type="ECO:0000256" key="1">
    <source>
        <dbReference type="ARBA" id="ARBA00001947"/>
    </source>
</evidence>
<sequence length="224" mass="25326">MYLSSNHNGYLLMKIKKFAFNMFPVNCYVLWDDTKEAAIIDAGCFYEEEKQELKDYVVSNGLTVKHLLNTHLHLDHIFGNPFVVQEFGIQPEACQADEFWLEMAAKQSRMFGFELREKTAPIGTYLNDGDIISFGNTTLETIHVPGHSPGSLVFYNKANHCIFAGDVLFQRNIGRADLTGGNFDELVEGIRTRLFTLPPETIVFSGHGAETTIGEEMAENPFFR</sequence>
<name>A0A5J4PYE1_9ZZZZ</name>
<dbReference type="CDD" id="cd06262">
    <property type="entry name" value="metallo-hydrolase-like_MBL-fold"/>
    <property type="match status" value="1"/>
</dbReference>
<evidence type="ECO:0000313" key="6">
    <source>
        <dbReference type="EMBL" id="KAA6314555.1"/>
    </source>
</evidence>
<protein>
    <submittedName>
        <fullName evidence="6">Putative metallo-hydrolase</fullName>
        <ecNumber evidence="6">3.-.-.-</ecNumber>
    </submittedName>
</protein>
<comment type="cofactor">
    <cofactor evidence="1">
        <name>Zn(2+)</name>
        <dbReference type="ChEBI" id="CHEBI:29105"/>
    </cofactor>
</comment>
<keyword evidence="3 6" id="KW-0378">Hydrolase</keyword>
<comment type="caution">
    <text evidence="6">The sequence shown here is derived from an EMBL/GenBank/DDBJ whole genome shotgun (WGS) entry which is preliminary data.</text>
</comment>
<dbReference type="InterPro" id="IPR051453">
    <property type="entry name" value="MBL_Glyoxalase_II"/>
</dbReference>
<reference evidence="6" key="1">
    <citation type="submission" date="2019-03" db="EMBL/GenBank/DDBJ databases">
        <title>Single cell metagenomics reveals metabolic interactions within the superorganism composed of flagellate Streblomastix strix and complex community of Bacteroidetes bacteria on its surface.</title>
        <authorList>
            <person name="Treitli S.C."/>
            <person name="Kolisko M."/>
            <person name="Husnik F."/>
            <person name="Keeling P."/>
            <person name="Hampl V."/>
        </authorList>
    </citation>
    <scope>NUCLEOTIDE SEQUENCE</scope>
    <source>
        <strain evidence="6">STM</strain>
    </source>
</reference>
<evidence type="ECO:0000256" key="4">
    <source>
        <dbReference type="ARBA" id="ARBA00022833"/>
    </source>
</evidence>